<accession>A0A240EFL8</accession>
<gene>
    <name evidence="2" type="ORF">VTH8203_00664</name>
</gene>
<sequence>MTIGALIMMAIGIGITWGGASYCIKKAMDK</sequence>
<name>A0A240EFL8_9VIBR</name>
<keyword evidence="3" id="KW-1185">Reference proteome</keyword>
<evidence type="ECO:0008006" key="4">
    <source>
        <dbReference type="Google" id="ProtNLM"/>
    </source>
</evidence>
<evidence type="ECO:0000313" key="2">
    <source>
        <dbReference type="EMBL" id="SNX47063.1"/>
    </source>
</evidence>
<dbReference type="EMBL" id="OANU01000004">
    <property type="protein sequence ID" value="SNX47063.1"/>
    <property type="molecule type" value="Genomic_DNA"/>
</dbReference>
<feature type="transmembrane region" description="Helical" evidence="1">
    <location>
        <begin position="6"/>
        <end position="24"/>
    </location>
</feature>
<protein>
    <recommendedName>
        <fullName evidence="4">MetS family NSS transporter small subunit</fullName>
    </recommendedName>
</protein>
<keyword evidence="1" id="KW-0472">Membrane</keyword>
<keyword evidence="1" id="KW-0812">Transmembrane</keyword>
<proteinExistence type="predicted"/>
<evidence type="ECO:0000256" key="1">
    <source>
        <dbReference type="SAM" id="Phobius"/>
    </source>
</evidence>
<dbReference type="RefSeq" id="WP_096992377.1">
    <property type="nucleotide sequence ID" value="NZ_JBHSII010000001.1"/>
</dbReference>
<dbReference type="AlphaFoldDB" id="A0A240EFL8"/>
<organism evidence="2 3">
    <name type="scientific">Vibrio thalassae</name>
    <dbReference type="NCBI Taxonomy" id="1243014"/>
    <lineage>
        <taxon>Bacteria</taxon>
        <taxon>Pseudomonadati</taxon>
        <taxon>Pseudomonadota</taxon>
        <taxon>Gammaproteobacteria</taxon>
        <taxon>Vibrionales</taxon>
        <taxon>Vibrionaceae</taxon>
        <taxon>Vibrio</taxon>
    </lineage>
</organism>
<dbReference type="NCBIfam" id="NF033493">
    <property type="entry name" value="MetS_like_NSS"/>
    <property type="match status" value="1"/>
</dbReference>
<evidence type="ECO:0000313" key="3">
    <source>
        <dbReference type="Proteomes" id="UP000219336"/>
    </source>
</evidence>
<keyword evidence="1" id="KW-1133">Transmembrane helix</keyword>
<reference evidence="3" key="1">
    <citation type="submission" date="2016-06" db="EMBL/GenBank/DDBJ databases">
        <authorList>
            <person name="Rodrigo-Torres L."/>
            <person name="Arahal R.D."/>
            <person name="Lucena T."/>
        </authorList>
    </citation>
    <scope>NUCLEOTIDE SEQUENCE [LARGE SCALE GENOMIC DNA]</scope>
    <source>
        <strain evidence="3">CECT8203</strain>
    </source>
</reference>
<dbReference type="Proteomes" id="UP000219336">
    <property type="component" value="Unassembled WGS sequence"/>
</dbReference>